<dbReference type="AlphaFoldDB" id="A0A1Q2H2P9"/>
<proteinExistence type="predicted"/>
<gene>
    <name evidence="1" type="ORF">B0W48_18735</name>
</gene>
<protein>
    <submittedName>
        <fullName evidence="1">Uncharacterized protein</fullName>
    </submittedName>
</protein>
<reference evidence="1 2" key="1">
    <citation type="submission" date="2017-02" db="EMBL/GenBank/DDBJ databases">
        <title>Complete genome sequence of the cold-active Pseudoalteromonas aliena strain EH1 isolated from Arctic seawater.</title>
        <authorList>
            <person name="Kim E."/>
            <person name="Heo E."/>
            <person name="Kim H."/>
            <person name="Kim D."/>
        </authorList>
    </citation>
    <scope>NUCLEOTIDE SEQUENCE [LARGE SCALE GENOMIC DNA]</scope>
    <source>
        <strain evidence="1 2">EH1</strain>
    </source>
</reference>
<dbReference type="EMBL" id="CP019628">
    <property type="protein sequence ID" value="AQQ01639.1"/>
    <property type="molecule type" value="Genomic_DNA"/>
</dbReference>
<name>A0A1Q2H2P9_9GAMM</name>
<organism evidence="1 2">
    <name type="scientific">Pseudoalteromonas aliena</name>
    <dbReference type="NCBI Taxonomy" id="247523"/>
    <lineage>
        <taxon>Bacteria</taxon>
        <taxon>Pseudomonadati</taxon>
        <taxon>Pseudomonadota</taxon>
        <taxon>Gammaproteobacteria</taxon>
        <taxon>Alteromonadales</taxon>
        <taxon>Pseudoalteromonadaceae</taxon>
        <taxon>Pseudoalteromonas</taxon>
    </lineage>
</organism>
<sequence length="73" mass="8570">MLVGIISDYGRCPSRQQVARLQVCVYKLGLCRVLNCGCRRKACLREKHRFYVFNVLVSETFRYLNKKAPLFIK</sequence>
<dbReference type="KEGG" id="paln:B0W48_18735"/>
<evidence type="ECO:0000313" key="1">
    <source>
        <dbReference type="EMBL" id="AQQ01639.1"/>
    </source>
</evidence>
<dbReference type="Proteomes" id="UP000188243">
    <property type="component" value="Chromosome"/>
</dbReference>
<evidence type="ECO:0000313" key="2">
    <source>
        <dbReference type="Proteomes" id="UP000188243"/>
    </source>
</evidence>
<dbReference type="STRING" id="247523.B0W48_18735"/>
<accession>A0A1Q2H2P9</accession>